<dbReference type="Proteomes" id="UP001500301">
    <property type="component" value="Unassembled WGS sequence"/>
</dbReference>
<dbReference type="InterPro" id="IPR002641">
    <property type="entry name" value="PNPLA_dom"/>
</dbReference>
<feature type="compositionally biased region" description="Low complexity" evidence="2">
    <location>
        <begin position="220"/>
        <end position="231"/>
    </location>
</feature>
<dbReference type="PROSITE" id="PS51635">
    <property type="entry name" value="PNPLA"/>
    <property type="match status" value="1"/>
</dbReference>
<dbReference type="InterPro" id="IPR050301">
    <property type="entry name" value="NTE"/>
</dbReference>
<dbReference type="PANTHER" id="PTHR14226">
    <property type="entry name" value="NEUROPATHY TARGET ESTERASE/SWISS CHEESE D.MELANOGASTER"/>
    <property type="match status" value="1"/>
</dbReference>
<dbReference type="EMBL" id="BAABBB010000007">
    <property type="protein sequence ID" value="GAA3525505.1"/>
    <property type="molecule type" value="Genomic_DNA"/>
</dbReference>
<feature type="active site" description="Nucleophile" evidence="1">
    <location>
        <position position="39"/>
    </location>
</feature>
<keyword evidence="1" id="KW-0378">Hydrolase</keyword>
<proteinExistence type="predicted"/>
<dbReference type="PANTHER" id="PTHR14226:SF76">
    <property type="entry name" value="NTE FAMILY PROTEIN RSSA"/>
    <property type="match status" value="1"/>
</dbReference>
<evidence type="ECO:0000313" key="5">
    <source>
        <dbReference type="Proteomes" id="UP001500301"/>
    </source>
</evidence>
<feature type="active site" description="Proton acceptor" evidence="1">
    <location>
        <position position="153"/>
    </location>
</feature>
<comment type="caution">
    <text evidence="1">Lacks conserved residue(s) required for the propagation of feature annotation.</text>
</comment>
<evidence type="ECO:0000313" key="4">
    <source>
        <dbReference type="EMBL" id="GAA3525505.1"/>
    </source>
</evidence>
<evidence type="ECO:0000259" key="3">
    <source>
        <dbReference type="PROSITE" id="PS51635"/>
    </source>
</evidence>
<dbReference type="Pfam" id="PF01734">
    <property type="entry name" value="Patatin"/>
    <property type="match status" value="1"/>
</dbReference>
<reference evidence="5" key="1">
    <citation type="journal article" date="2019" name="Int. J. Syst. Evol. Microbiol.">
        <title>The Global Catalogue of Microorganisms (GCM) 10K type strain sequencing project: providing services to taxonomists for standard genome sequencing and annotation.</title>
        <authorList>
            <consortium name="The Broad Institute Genomics Platform"/>
            <consortium name="The Broad Institute Genome Sequencing Center for Infectious Disease"/>
            <person name="Wu L."/>
            <person name="Ma J."/>
        </authorList>
    </citation>
    <scope>NUCLEOTIDE SEQUENCE [LARGE SCALE GENOMIC DNA]</scope>
    <source>
        <strain evidence="5">JCM 17460</strain>
    </source>
</reference>
<feature type="region of interest" description="Disordered" evidence="2">
    <location>
        <begin position="212"/>
        <end position="231"/>
    </location>
</feature>
<dbReference type="RefSeq" id="WP_218233913.1">
    <property type="nucleotide sequence ID" value="NZ_BAABBB010000007.1"/>
</dbReference>
<accession>A0ABP6V0F0</accession>
<name>A0ABP6V0F0_9ACTN</name>
<evidence type="ECO:0000256" key="2">
    <source>
        <dbReference type="SAM" id="MobiDB-lite"/>
    </source>
</evidence>
<organism evidence="4 5">
    <name type="scientific">Nocardioides daeguensis</name>
    <dbReference type="NCBI Taxonomy" id="908359"/>
    <lineage>
        <taxon>Bacteria</taxon>
        <taxon>Bacillati</taxon>
        <taxon>Actinomycetota</taxon>
        <taxon>Actinomycetes</taxon>
        <taxon>Propionibacteriales</taxon>
        <taxon>Nocardioidaceae</taxon>
        <taxon>Nocardioides</taxon>
    </lineage>
</organism>
<keyword evidence="5" id="KW-1185">Reference proteome</keyword>
<feature type="short sequence motif" description="GXSXG" evidence="1">
    <location>
        <begin position="37"/>
        <end position="41"/>
    </location>
</feature>
<evidence type="ECO:0000256" key="1">
    <source>
        <dbReference type="PROSITE-ProRule" id="PRU01161"/>
    </source>
</evidence>
<protein>
    <submittedName>
        <fullName evidence="4">Patatin-like phospholipase family protein</fullName>
    </submittedName>
</protein>
<feature type="domain" description="PNPLA" evidence="3">
    <location>
        <begin position="6"/>
        <end position="166"/>
    </location>
</feature>
<feature type="short sequence motif" description="DGA/G" evidence="1">
    <location>
        <begin position="153"/>
        <end position="155"/>
    </location>
</feature>
<comment type="caution">
    <text evidence="4">The sequence shown here is derived from an EMBL/GenBank/DDBJ whole genome shotgun (WGS) entry which is preliminary data.</text>
</comment>
<sequence length="304" mass="32034">MARVALVLGSGGARGYAHLGAVQELRERGHEIVAVSGTSMGAVVGGLVAAGKDADFTAWASTLTGRRVVRLADPTWTGGGAATAEKLMAALDEIVGDVLIESLPIPFTAVATDLAARREVWFQRGPLIPAMRASFAIPGLFTPAVVDGRVLVDGGLLNPLPLEPTAAATADFTVAVSLQGPREPHEPTSPARGFSVRRAEWAADLRRRFRRGEEELTESPEAPAEAPPADAVDVRPDVRTAEVVSLAFDAMQSLITRYRLATLPPDVLVTVPLSAARTIDFHRAGELVDLGRTLTKAALDDAGR</sequence>
<keyword evidence="1" id="KW-0443">Lipid metabolism</keyword>
<keyword evidence="1" id="KW-0442">Lipid degradation</keyword>
<gene>
    <name evidence="4" type="ORF">GCM10022263_12780</name>
</gene>